<dbReference type="PROSITE" id="PS50293">
    <property type="entry name" value="TPR_REGION"/>
    <property type="match status" value="1"/>
</dbReference>
<dbReference type="EMBL" id="HBIO01008788">
    <property type="protein sequence ID" value="CAE0461889.1"/>
    <property type="molecule type" value="Transcribed_RNA"/>
</dbReference>
<feature type="compositionally biased region" description="Basic and acidic residues" evidence="6">
    <location>
        <begin position="126"/>
        <end position="140"/>
    </location>
</feature>
<reference evidence="8" key="1">
    <citation type="submission" date="2021-01" db="EMBL/GenBank/DDBJ databases">
        <authorList>
            <person name="Corre E."/>
            <person name="Pelletier E."/>
            <person name="Niang G."/>
            <person name="Scheremetjew M."/>
            <person name="Finn R."/>
            <person name="Kale V."/>
            <person name="Holt S."/>
            <person name="Cochrane G."/>
            <person name="Meng A."/>
            <person name="Brown T."/>
            <person name="Cohen L."/>
        </authorList>
    </citation>
    <scope>NUCLEOTIDE SEQUENCE</scope>
    <source>
        <strain evidence="8">MM31A-1</strain>
    </source>
</reference>
<dbReference type="PROSITE" id="PS50005">
    <property type="entry name" value="TPR"/>
    <property type="match status" value="1"/>
</dbReference>
<name>A0A7S3Q0W3_9STRA</name>
<feature type="region of interest" description="Disordered" evidence="6">
    <location>
        <begin position="95"/>
        <end position="140"/>
    </location>
</feature>
<evidence type="ECO:0000313" key="8">
    <source>
        <dbReference type="EMBL" id="CAE0461889.1"/>
    </source>
</evidence>
<protein>
    <recommendedName>
        <fullName evidence="2">protein-tyrosine sulfotransferase</fullName>
        <ecNumber evidence="2">2.8.2.20</ecNumber>
    </recommendedName>
</protein>
<feature type="compositionally biased region" description="Basic and acidic residues" evidence="6">
    <location>
        <begin position="95"/>
        <end position="111"/>
    </location>
</feature>
<organism evidence="8">
    <name type="scientific">Chaetoceros debilis</name>
    <dbReference type="NCBI Taxonomy" id="122233"/>
    <lineage>
        <taxon>Eukaryota</taxon>
        <taxon>Sar</taxon>
        <taxon>Stramenopiles</taxon>
        <taxon>Ochrophyta</taxon>
        <taxon>Bacillariophyta</taxon>
        <taxon>Coscinodiscophyceae</taxon>
        <taxon>Chaetocerotophycidae</taxon>
        <taxon>Chaetocerotales</taxon>
        <taxon>Chaetocerotaceae</taxon>
        <taxon>Chaetoceros</taxon>
    </lineage>
</organism>
<dbReference type="SUPFAM" id="SSF48452">
    <property type="entry name" value="TPR-like"/>
    <property type="match status" value="1"/>
</dbReference>
<keyword evidence="3" id="KW-0808">Transferase</keyword>
<evidence type="ECO:0000256" key="4">
    <source>
        <dbReference type="ARBA" id="ARBA00048460"/>
    </source>
</evidence>
<dbReference type="SMART" id="SM00028">
    <property type="entry name" value="TPR"/>
    <property type="match status" value="2"/>
</dbReference>
<dbReference type="PANTHER" id="PTHR12788">
    <property type="entry name" value="PROTEIN-TYROSINE SULFOTRANSFERASE 2"/>
    <property type="match status" value="1"/>
</dbReference>
<dbReference type="EC" id="2.8.2.20" evidence="2"/>
<comment type="catalytic activity">
    <reaction evidence="4">
        <text>L-tyrosyl-[protein] + 3'-phosphoadenylyl sulfate = O-sulfo-L-tyrosine-[protein] + adenosine 3',5'-bisphosphate + H(+)</text>
        <dbReference type="Rhea" id="RHEA:16801"/>
        <dbReference type="Rhea" id="RHEA-COMP:10136"/>
        <dbReference type="Rhea" id="RHEA-COMP:11688"/>
        <dbReference type="ChEBI" id="CHEBI:15378"/>
        <dbReference type="ChEBI" id="CHEBI:46858"/>
        <dbReference type="ChEBI" id="CHEBI:58339"/>
        <dbReference type="ChEBI" id="CHEBI:58343"/>
        <dbReference type="ChEBI" id="CHEBI:65286"/>
        <dbReference type="EC" id="2.8.2.20"/>
    </reaction>
</comment>
<comment type="similarity">
    <text evidence="1">Belongs to the protein sulfotransferase family.</text>
</comment>
<keyword evidence="7" id="KW-0812">Transmembrane</keyword>
<feature type="transmembrane region" description="Helical" evidence="7">
    <location>
        <begin position="12"/>
        <end position="31"/>
    </location>
</feature>
<keyword evidence="7" id="KW-1133">Transmembrane helix</keyword>
<dbReference type="AlphaFoldDB" id="A0A7S3Q0W3"/>
<dbReference type="PANTHER" id="PTHR12788:SF10">
    <property type="entry name" value="PROTEIN-TYROSINE SULFOTRANSFERASE"/>
    <property type="match status" value="1"/>
</dbReference>
<evidence type="ECO:0000256" key="6">
    <source>
        <dbReference type="SAM" id="MobiDB-lite"/>
    </source>
</evidence>
<dbReference type="SUPFAM" id="SSF52540">
    <property type="entry name" value="P-loop containing nucleoside triphosphate hydrolases"/>
    <property type="match status" value="1"/>
</dbReference>
<keyword evidence="5" id="KW-0802">TPR repeat</keyword>
<accession>A0A7S3Q0W3</accession>
<keyword evidence="7" id="KW-0472">Membrane</keyword>
<proteinExistence type="inferred from homology"/>
<dbReference type="InterPro" id="IPR019734">
    <property type="entry name" value="TPR_rpt"/>
</dbReference>
<dbReference type="Pfam" id="PF13469">
    <property type="entry name" value="Sulfotransfer_3"/>
    <property type="match status" value="1"/>
</dbReference>
<dbReference type="GO" id="GO:0008476">
    <property type="term" value="F:protein-tyrosine sulfotransferase activity"/>
    <property type="evidence" value="ECO:0007669"/>
    <property type="project" value="UniProtKB-EC"/>
</dbReference>
<gene>
    <name evidence="8" type="ORF">CDEB00056_LOCUS6730</name>
</gene>
<dbReference type="GO" id="GO:0005794">
    <property type="term" value="C:Golgi apparatus"/>
    <property type="evidence" value="ECO:0007669"/>
    <property type="project" value="TreeGrafter"/>
</dbReference>
<evidence type="ECO:0000256" key="7">
    <source>
        <dbReference type="SAM" id="Phobius"/>
    </source>
</evidence>
<sequence>MTSRSSDPQPPVSIANAVLIYGLLPIALLYLTSFVDWTNPVLQRAGVFVQQHYEHPIVPAVQTRNNGEPLEVKASSQYLSGEQSERLDKIKSIKNEEASKTKHENNEKVEQARNAAHNDRHHRRKEEKVKQRTPEAHDRHKNVQNDRLSVVKSLDGKINALGIDFQNDPEDFYKALAYADALRERDINVHDGGSIQAESIQTYHTAINLIKSKWYAMEEETRLLNQDGRRLDINQELYLPQKSKSIQGLLVGAYSNLAMQYYMANMFEQAVNMHDEALELEPNFMASLLYRADTLVILGKYDDAGAAYSRVLEIDQDSEIADVFSGISKVLVAKEDSFSGGWDKMVDLLGKLIPVNERKLKSILPADMASGTAQSKQQRQQAQIILMRNLKKMHLAMFSYHDHQSKDETLAWNHLSMAYKYKMATLPPFNAAQEDLKVDTIKKIFTHGFWPAGVGSDSKQPIFIIGFPRSGSTLLERVLDSHPLIAGTGEDSVFNGMLDQIRNALVNASTEGDPNAIQRVVQQYAKKVDTTTHSRYMEIQRNLNDQHFEDPVRFVDKMLTNVSNVGFIHMLYPHALILHVAREPMDTIFSAYKHEFPPGLLDYTCEFESLAKLYNQYRDLIEHWDKVLPGRVTHVKYEDMVHDMPRLAKSVIDSTGLDWDDDVLNFHKKKHAVNTLSTTQVRKGVYKDSLQSWKRYEHNLAPLREMIGTYAANTFQTTLDSYKKIRRD</sequence>
<evidence type="ECO:0000256" key="5">
    <source>
        <dbReference type="PROSITE-ProRule" id="PRU00339"/>
    </source>
</evidence>
<dbReference type="Gene3D" id="1.25.40.10">
    <property type="entry name" value="Tetratricopeptide repeat domain"/>
    <property type="match status" value="1"/>
</dbReference>
<evidence type="ECO:0000256" key="3">
    <source>
        <dbReference type="ARBA" id="ARBA00022679"/>
    </source>
</evidence>
<dbReference type="InterPro" id="IPR026634">
    <property type="entry name" value="TPST-like"/>
</dbReference>
<evidence type="ECO:0000256" key="2">
    <source>
        <dbReference type="ARBA" id="ARBA00013262"/>
    </source>
</evidence>
<dbReference type="Gene3D" id="3.40.50.300">
    <property type="entry name" value="P-loop containing nucleotide triphosphate hydrolases"/>
    <property type="match status" value="1"/>
</dbReference>
<feature type="repeat" description="TPR" evidence="5">
    <location>
        <begin position="251"/>
        <end position="284"/>
    </location>
</feature>
<evidence type="ECO:0000256" key="1">
    <source>
        <dbReference type="ARBA" id="ARBA00009988"/>
    </source>
</evidence>
<dbReference type="InterPro" id="IPR011990">
    <property type="entry name" value="TPR-like_helical_dom_sf"/>
</dbReference>
<dbReference type="InterPro" id="IPR027417">
    <property type="entry name" value="P-loop_NTPase"/>
</dbReference>